<sequence length="54" mass="6156">MNIQRHQIEKAIDVLIALLDAADGDPDIEDDEREEETDHDLNEPYAGCHAEYFA</sequence>
<organism evidence="2 3">
    <name type="scientific">Shinella yambaruensis</name>
    <dbReference type="NCBI Taxonomy" id="415996"/>
    <lineage>
        <taxon>Bacteria</taxon>
        <taxon>Pseudomonadati</taxon>
        <taxon>Pseudomonadota</taxon>
        <taxon>Alphaproteobacteria</taxon>
        <taxon>Hyphomicrobiales</taxon>
        <taxon>Rhizobiaceae</taxon>
        <taxon>Shinella</taxon>
    </lineage>
</organism>
<feature type="region of interest" description="Disordered" evidence="1">
    <location>
        <begin position="23"/>
        <end position="54"/>
    </location>
</feature>
<keyword evidence="3" id="KW-1185">Reference proteome</keyword>
<feature type="compositionally biased region" description="Acidic residues" evidence="1">
    <location>
        <begin position="23"/>
        <end position="38"/>
    </location>
</feature>
<proteinExistence type="predicted"/>
<dbReference type="Proteomes" id="UP001156702">
    <property type="component" value="Unassembled WGS sequence"/>
</dbReference>
<protein>
    <submittedName>
        <fullName evidence="2">Uncharacterized protein</fullName>
    </submittedName>
</protein>
<gene>
    <name evidence="2" type="ORF">GCM10007923_09510</name>
</gene>
<dbReference type="EMBL" id="BSOP01000005">
    <property type="protein sequence ID" value="GLR49746.1"/>
    <property type="molecule type" value="Genomic_DNA"/>
</dbReference>
<name>A0ABQ5ZCJ3_9HYPH</name>
<evidence type="ECO:0000256" key="1">
    <source>
        <dbReference type="SAM" id="MobiDB-lite"/>
    </source>
</evidence>
<evidence type="ECO:0000313" key="3">
    <source>
        <dbReference type="Proteomes" id="UP001156702"/>
    </source>
</evidence>
<comment type="caution">
    <text evidence="2">The sequence shown here is derived from an EMBL/GenBank/DDBJ whole genome shotgun (WGS) entry which is preliminary data.</text>
</comment>
<evidence type="ECO:0000313" key="2">
    <source>
        <dbReference type="EMBL" id="GLR49746.1"/>
    </source>
</evidence>
<accession>A0ABQ5ZCJ3</accession>
<reference evidence="3" key="1">
    <citation type="journal article" date="2019" name="Int. J. Syst. Evol. Microbiol.">
        <title>The Global Catalogue of Microorganisms (GCM) 10K type strain sequencing project: providing services to taxonomists for standard genome sequencing and annotation.</title>
        <authorList>
            <consortium name="The Broad Institute Genomics Platform"/>
            <consortium name="The Broad Institute Genome Sequencing Center for Infectious Disease"/>
            <person name="Wu L."/>
            <person name="Ma J."/>
        </authorList>
    </citation>
    <scope>NUCLEOTIDE SEQUENCE [LARGE SCALE GENOMIC DNA]</scope>
    <source>
        <strain evidence="3">NBRC 102122</strain>
    </source>
</reference>
<dbReference type="RefSeq" id="WP_244765910.1">
    <property type="nucleotide sequence ID" value="NZ_BSOP01000005.1"/>
</dbReference>